<proteinExistence type="predicted"/>
<protein>
    <submittedName>
        <fullName evidence="1">Uncharacterized protein</fullName>
    </submittedName>
</protein>
<dbReference type="Proteomes" id="UP001194468">
    <property type="component" value="Unassembled WGS sequence"/>
</dbReference>
<feature type="non-terminal residue" evidence="1">
    <location>
        <position position="1"/>
    </location>
</feature>
<evidence type="ECO:0000313" key="2">
    <source>
        <dbReference type="Proteomes" id="UP001194468"/>
    </source>
</evidence>
<reference evidence="1" key="2">
    <citation type="journal article" date="2020" name="Nat. Commun.">
        <title>Large-scale genome sequencing of mycorrhizal fungi provides insights into the early evolution of symbiotic traits.</title>
        <authorList>
            <person name="Miyauchi S."/>
            <person name="Kiss E."/>
            <person name="Kuo A."/>
            <person name="Drula E."/>
            <person name="Kohler A."/>
            <person name="Sanchez-Garcia M."/>
            <person name="Morin E."/>
            <person name="Andreopoulos B."/>
            <person name="Barry K.W."/>
            <person name="Bonito G."/>
            <person name="Buee M."/>
            <person name="Carver A."/>
            <person name="Chen C."/>
            <person name="Cichocki N."/>
            <person name="Clum A."/>
            <person name="Culley D."/>
            <person name="Crous P.W."/>
            <person name="Fauchery L."/>
            <person name="Girlanda M."/>
            <person name="Hayes R.D."/>
            <person name="Keri Z."/>
            <person name="LaButti K."/>
            <person name="Lipzen A."/>
            <person name="Lombard V."/>
            <person name="Magnuson J."/>
            <person name="Maillard F."/>
            <person name="Murat C."/>
            <person name="Nolan M."/>
            <person name="Ohm R.A."/>
            <person name="Pangilinan J."/>
            <person name="Pereira M.F."/>
            <person name="Perotto S."/>
            <person name="Peter M."/>
            <person name="Pfister S."/>
            <person name="Riley R."/>
            <person name="Sitrit Y."/>
            <person name="Stielow J.B."/>
            <person name="Szollosi G."/>
            <person name="Zifcakova L."/>
            <person name="Stursova M."/>
            <person name="Spatafora J.W."/>
            <person name="Tedersoo L."/>
            <person name="Vaario L.M."/>
            <person name="Yamada A."/>
            <person name="Yan M."/>
            <person name="Wang P."/>
            <person name="Xu J."/>
            <person name="Bruns T."/>
            <person name="Baldrian P."/>
            <person name="Vilgalys R."/>
            <person name="Dunand C."/>
            <person name="Henrissat B."/>
            <person name="Grigoriev I.V."/>
            <person name="Hibbett D."/>
            <person name="Nagy L.G."/>
            <person name="Martin F.M."/>
        </authorList>
    </citation>
    <scope>NUCLEOTIDE SEQUENCE</scope>
    <source>
        <strain evidence="1">BED1</strain>
    </source>
</reference>
<name>A0AAD4BTG3_BOLED</name>
<reference evidence="1" key="1">
    <citation type="submission" date="2019-10" db="EMBL/GenBank/DDBJ databases">
        <authorList>
            <consortium name="DOE Joint Genome Institute"/>
            <person name="Kuo A."/>
            <person name="Miyauchi S."/>
            <person name="Kiss E."/>
            <person name="Drula E."/>
            <person name="Kohler A."/>
            <person name="Sanchez-Garcia M."/>
            <person name="Andreopoulos B."/>
            <person name="Barry K.W."/>
            <person name="Bonito G."/>
            <person name="Buee M."/>
            <person name="Carver A."/>
            <person name="Chen C."/>
            <person name="Cichocki N."/>
            <person name="Clum A."/>
            <person name="Culley D."/>
            <person name="Crous P.W."/>
            <person name="Fauchery L."/>
            <person name="Girlanda M."/>
            <person name="Hayes R."/>
            <person name="Keri Z."/>
            <person name="LaButti K."/>
            <person name="Lipzen A."/>
            <person name="Lombard V."/>
            <person name="Magnuson J."/>
            <person name="Maillard F."/>
            <person name="Morin E."/>
            <person name="Murat C."/>
            <person name="Nolan M."/>
            <person name="Ohm R."/>
            <person name="Pangilinan J."/>
            <person name="Pereira M."/>
            <person name="Perotto S."/>
            <person name="Peter M."/>
            <person name="Riley R."/>
            <person name="Sitrit Y."/>
            <person name="Stielow B."/>
            <person name="Szollosi G."/>
            <person name="Zifcakova L."/>
            <person name="Stursova M."/>
            <person name="Spatafora J.W."/>
            <person name="Tedersoo L."/>
            <person name="Vaario L.-M."/>
            <person name="Yamada A."/>
            <person name="Yan M."/>
            <person name="Wang P."/>
            <person name="Xu J."/>
            <person name="Bruns T."/>
            <person name="Baldrian P."/>
            <person name="Vilgalys R."/>
            <person name="Henrissat B."/>
            <person name="Grigoriev I.V."/>
            <person name="Hibbett D."/>
            <person name="Nagy L.G."/>
            <person name="Martin F.M."/>
        </authorList>
    </citation>
    <scope>NUCLEOTIDE SEQUENCE</scope>
    <source>
        <strain evidence="1">BED1</strain>
    </source>
</reference>
<dbReference type="AlphaFoldDB" id="A0AAD4BTG3"/>
<keyword evidence="2" id="KW-1185">Reference proteome</keyword>
<sequence length="520" mass="59655">MTPPGVQECQTGSLLIGDAASDVLADDVRFVNLEPTKIDSGQLWRVSFVYCLVQWASRHDCLVRPPCSHVDELWLQLIEGDDSEHDIWLWAEGDEAWIRENATCSTKLRLEEEKWNSARQALLRRLERARRASCPVSKNIASRNARIRAATPAQRLAAMAWLIHTSKHGEELDYRCGWSSRSKFSLGELIRTWREEMLSLFRALPSFPEQPEAWKRFVEGREGMGCTCMDSQLLCESVPDWFRMAMWLQDTNLDVDYLDPYQCEPCKDRALVAYDMVYCADHFWDAPPVPMLLVFSLDALGFLDDSNQPTMLPFAVAMVSKSLLPGARSSVDAKLRNFYDKGDRDVELSPWINSHPGIGRKYLERYACYFGSPADRTARDFLDDFLDVLPKAFAHEAPNMVVLIGTLAWILGSRFLDQAFIAQSWHDYWEQVLNGDFMEGFYMQMPTQTTRTLRNELKRTNSIAQDSCCGSELEWDDDLWTNYAAIMEFVKSRIPDPQFKGCPKCHVVYLRVMDNPIPSS</sequence>
<comment type="caution">
    <text evidence="1">The sequence shown here is derived from an EMBL/GenBank/DDBJ whole genome shotgun (WGS) entry which is preliminary data.</text>
</comment>
<organism evidence="1 2">
    <name type="scientific">Boletus edulis BED1</name>
    <dbReference type="NCBI Taxonomy" id="1328754"/>
    <lineage>
        <taxon>Eukaryota</taxon>
        <taxon>Fungi</taxon>
        <taxon>Dikarya</taxon>
        <taxon>Basidiomycota</taxon>
        <taxon>Agaricomycotina</taxon>
        <taxon>Agaricomycetes</taxon>
        <taxon>Agaricomycetidae</taxon>
        <taxon>Boletales</taxon>
        <taxon>Boletineae</taxon>
        <taxon>Boletaceae</taxon>
        <taxon>Boletoideae</taxon>
        <taxon>Boletus</taxon>
    </lineage>
</organism>
<gene>
    <name evidence="1" type="ORF">L210DRAFT_3449643</name>
</gene>
<accession>A0AAD4BTG3</accession>
<dbReference type="EMBL" id="WHUW01000015">
    <property type="protein sequence ID" value="KAF8438931.1"/>
    <property type="molecule type" value="Genomic_DNA"/>
</dbReference>
<evidence type="ECO:0000313" key="1">
    <source>
        <dbReference type="EMBL" id="KAF8438931.1"/>
    </source>
</evidence>